<comment type="caution">
    <text evidence="3">The sequence shown here is derived from an EMBL/GenBank/DDBJ whole genome shotgun (WGS) entry which is preliminary data.</text>
</comment>
<accession>A0A9P7ZRJ3</accession>
<feature type="region of interest" description="Disordered" evidence="1">
    <location>
        <begin position="1"/>
        <end position="119"/>
    </location>
</feature>
<feature type="transmembrane region" description="Helical" evidence="2">
    <location>
        <begin position="514"/>
        <end position="540"/>
    </location>
</feature>
<keyword evidence="4" id="KW-1185">Reference proteome</keyword>
<dbReference type="OrthoDB" id="4845462at2759"/>
<keyword evidence="2" id="KW-0472">Membrane</keyword>
<proteinExistence type="predicted"/>
<dbReference type="EMBL" id="MU251247">
    <property type="protein sequence ID" value="KAG9256522.1"/>
    <property type="molecule type" value="Genomic_DNA"/>
</dbReference>
<dbReference type="AlphaFoldDB" id="A0A9P7ZRJ3"/>
<evidence type="ECO:0000313" key="4">
    <source>
        <dbReference type="Proteomes" id="UP000887229"/>
    </source>
</evidence>
<name>A0A9P7ZRJ3_9HYPO</name>
<dbReference type="RefSeq" id="XP_046120446.1">
    <property type="nucleotide sequence ID" value="XM_046261002.1"/>
</dbReference>
<evidence type="ECO:0000256" key="1">
    <source>
        <dbReference type="SAM" id="MobiDB-lite"/>
    </source>
</evidence>
<sequence length="599" mass="64627">MNEHTSQHSVQDTDAGNDILVSLPNQAAKLITATSGEDSNPSGEYISLPLTPGLSTTDPAPSSQSASIITCRSPRISLPSDLRPPATPPPASPPPASSPQASSPQASPPPASFRTGSPGVQQPINLAAHRLPPNGSSVAIPLQTPSNTSTGKGFLTYSVLSTAICALGLFIFITLVTWKSASLDWPLANLSITSGILLLSFVSKFIDWALEMLSDVGWEKLYWGWLLQRSGGNLLTFLVVNSGLNAWLKALVYAPKQSSRSSLRLVTLSKRQLLARWPQFWAFWRQGWNTTFEKSIFWADKECRVYGSASNAVQICAKESNKGGSILTGIRACDPGQLDDTGDCTLNPDWPGWDSFVAFSSTLDIHRLNTSIAADRRSSAILDVLDKGEAHRQKIESTNFLDAFDNLLCPFNPDNSSTTSRYCEIGQARSDLTNSLWSVIYSNYNVGAMESSLAVETLRNLFATALFLFNPVYRGAVLTSEPVFSRTTQAGLADENYFPGSAARVSSYVAPKPWSVVAFTVSGAFMIFASLAAVCVSLYFKQPTTSTFDPINVFSVKVSEPAQVGSHELGSIQYEGQDREGDHAGSSRAVDRAKGIAKE</sequence>
<keyword evidence="2" id="KW-0812">Transmembrane</keyword>
<feature type="compositionally biased region" description="Polar residues" evidence="1">
    <location>
        <begin position="32"/>
        <end position="42"/>
    </location>
</feature>
<dbReference type="GeneID" id="70291905"/>
<keyword evidence="2" id="KW-1133">Transmembrane helix</keyword>
<feature type="compositionally biased region" description="Pro residues" evidence="1">
    <location>
        <begin position="85"/>
        <end position="97"/>
    </location>
</feature>
<feature type="transmembrane region" description="Helical" evidence="2">
    <location>
        <begin position="154"/>
        <end position="178"/>
    </location>
</feature>
<feature type="region of interest" description="Disordered" evidence="1">
    <location>
        <begin position="570"/>
        <end position="599"/>
    </location>
</feature>
<gene>
    <name evidence="3" type="ORF">F5Z01DRAFT_617828</name>
</gene>
<protein>
    <submittedName>
        <fullName evidence="3">Uncharacterized protein</fullName>
    </submittedName>
</protein>
<evidence type="ECO:0000256" key="2">
    <source>
        <dbReference type="SAM" id="Phobius"/>
    </source>
</evidence>
<dbReference type="Proteomes" id="UP000887229">
    <property type="component" value="Unassembled WGS sequence"/>
</dbReference>
<feature type="transmembrane region" description="Helical" evidence="2">
    <location>
        <begin position="190"/>
        <end position="210"/>
    </location>
</feature>
<reference evidence="3" key="1">
    <citation type="journal article" date="2021" name="IMA Fungus">
        <title>Genomic characterization of three marine fungi, including Emericellopsis atlantica sp. nov. with signatures of a generalist lifestyle and marine biomass degradation.</title>
        <authorList>
            <person name="Hagestad O.C."/>
            <person name="Hou L."/>
            <person name="Andersen J.H."/>
            <person name="Hansen E.H."/>
            <person name="Altermark B."/>
            <person name="Li C."/>
            <person name="Kuhnert E."/>
            <person name="Cox R.J."/>
            <person name="Crous P.W."/>
            <person name="Spatafora J.W."/>
            <person name="Lail K."/>
            <person name="Amirebrahimi M."/>
            <person name="Lipzen A."/>
            <person name="Pangilinan J."/>
            <person name="Andreopoulos W."/>
            <person name="Hayes R.D."/>
            <person name="Ng V."/>
            <person name="Grigoriev I.V."/>
            <person name="Jackson S.A."/>
            <person name="Sutton T.D.S."/>
            <person name="Dobson A.D.W."/>
            <person name="Rama T."/>
        </authorList>
    </citation>
    <scope>NUCLEOTIDE SEQUENCE</scope>
    <source>
        <strain evidence="3">TS7</strain>
    </source>
</reference>
<feature type="compositionally biased region" description="Basic and acidic residues" evidence="1">
    <location>
        <begin position="576"/>
        <end position="599"/>
    </location>
</feature>
<evidence type="ECO:0000313" key="3">
    <source>
        <dbReference type="EMBL" id="KAG9256522.1"/>
    </source>
</evidence>
<feature type="compositionally biased region" description="Polar residues" evidence="1">
    <location>
        <begin position="53"/>
        <end position="70"/>
    </location>
</feature>
<organism evidence="3 4">
    <name type="scientific">Emericellopsis atlantica</name>
    <dbReference type="NCBI Taxonomy" id="2614577"/>
    <lineage>
        <taxon>Eukaryota</taxon>
        <taxon>Fungi</taxon>
        <taxon>Dikarya</taxon>
        <taxon>Ascomycota</taxon>
        <taxon>Pezizomycotina</taxon>
        <taxon>Sordariomycetes</taxon>
        <taxon>Hypocreomycetidae</taxon>
        <taxon>Hypocreales</taxon>
        <taxon>Bionectriaceae</taxon>
        <taxon>Emericellopsis</taxon>
    </lineage>
</organism>